<sequence length="56" mass="6222">MRLSDAANLPEPDDSGVAFLKRSVETLTSKRTECVVRINEILEDLRAESADLEDVC</sequence>
<organism evidence="1 2">
    <name type="scientific">Hyaloperonospora arabidopsidis (strain Emoy2)</name>
    <name type="common">Downy mildew agent</name>
    <name type="synonym">Peronospora arabidopsidis</name>
    <dbReference type="NCBI Taxonomy" id="559515"/>
    <lineage>
        <taxon>Eukaryota</taxon>
        <taxon>Sar</taxon>
        <taxon>Stramenopiles</taxon>
        <taxon>Oomycota</taxon>
        <taxon>Peronosporomycetes</taxon>
        <taxon>Peronosporales</taxon>
        <taxon>Peronosporaceae</taxon>
        <taxon>Hyaloperonospora</taxon>
    </lineage>
</organism>
<dbReference type="EMBL" id="JH598070">
    <property type="status" value="NOT_ANNOTATED_CDS"/>
    <property type="molecule type" value="Genomic_DNA"/>
</dbReference>
<reference evidence="1" key="2">
    <citation type="submission" date="2015-06" db="UniProtKB">
        <authorList>
            <consortium name="EnsemblProtists"/>
        </authorList>
    </citation>
    <scope>IDENTIFICATION</scope>
    <source>
        <strain evidence="1">Emoy2</strain>
    </source>
</reference>
<dbReference type="VEuPathDB" id="FungiDB:HpaG803279"/>
<proteinExistence type="predicted"/>
<dbReference type="EnsemblProtists" id="HpaT803279">
    <property type="protein sequence ID" value="HpaP803279"/>
    <property type="gene ID" value="HpaG803279"/>
</dbReference>
<reference evidence="2" key="1">
    <citation type="journal article" date="2010" name="Science">
        <title>Signatures of adaptation to obligate biotrophy in the Hyaloperonospora arabidopsidis genome.</title>
        <authorList>
            <person name="Baxter L."/>
            <person name="Tripathy S."/>
            <person name="Ishaque N."/>
            <person name="Boot N."/>
            <person name="Cabral A."/>
            <person name="Kemen E."/>
            <person name="Thines M."/>
            <person name="Ah-Fong A."/>
            <person name="Anderson R."/>
            <person name="Badejoko W."/>
            <person name="Bittner-Eddy P."/>
            <person name="Boore J.L."/>
            <person name="Chibucos M.C."/>
            <person name="Coates M."/>
            <person name="Dehal P."/>
            <person name="Delehaunty K."/>
            <person name="Dong S."/>
            <person name="Downton P."/>
            <person name="Dumas B."/>
            <person name="Fabro G."/>
            <person name="Fronick C."/>
            <person name="Fuerstenberg S.I."/>
            <person name="Fulton L."/>
            <person name="Gaulin E."/>
            <person name="Govers F."/>
            <person name="Hughes L."/>
            <person name="Humphray S."/>
            <person name="Jiang R.H."/>
            <person name="Judelson H."/>
            <person name="Kamoun S."/>
            <person name="Kyung K."/>
            <person name="Meijer H."/>
            <person name="Minx P."/>
            <person name="Morris P."/>
            <person name="Nelson J."/>
            <person name="Phuntumart V."/>
            <person name="Qutob D."/>
            <person name="Rehmany A."/>
            <person name="Rougon-Cardoso A."/>
            <person name="Ryden P."/>
            <person name="Torto-Alalibo T."/>
            <person name="Studholme D."/>
            <person name="Wang Y."/>
            <person name="Win J."/>
            <person name="Wood J."/>
            <person name="Clifton S.W."/>
            <person name="Rogers J."/>
            <person name="Van den Ackerveken G."/>
            <person name="Jones J.D."/>
            <person name="McDowell J.M."/>
            <person name="Beynon J."/>
            <person name="Tyler B.M."/>
        </authorList>
    </citation>
    <scope>NUCLEOTIDE SEQUENCE [LARGE SCALE GENOMIC DNA]</scope>
    <source>
        <strain evidence="2">Emoy2</strain>
    </source>
</reference>
<protein>
    <submittedName>
        <fullName evidence="1">Uncharacterized protein</fullName>
    </submittedName>
</protein>
<evidence type="ECO:0000313" key="1">
    <source>
        <dbReference type="EnsemblProtists" id="HpaP803279"/>
    </source>
</evidence>
<accession>M4BAG9</accession>
<keyword evidence="2" id="KW-1185">Reference proteome</keyword>
<dbReference type="HOGENOM" id="CLU_3018371_0_0_1"/>
<dbReference type="Proteomes" id="UP000011713">
    <property type="component" value="Unassembled WGS sequence"/>
</dbReference>
<dbReference type="AlphaFoldDB" id="M4BAG9"/>
<dbReference type="InParanoid" id="M4BAG9"/>
<dbReference type="STRING" id="559515.M4BAG9"/>
<name>M4BAG9_HYAAE</name>
<evidence type="ECO:0000313" key="2">
    <source>
        <dbReference type="Proteomes" id="UP000011713"/>
    </source>
</evidence>